<accession>F0R384</accession>
<evidence type="ECO:0000256" key="6">
    <source>
        <dbReference type="ARBA" id="ARBA00066629"/>
    </source>
</evidence>
<dbReference type="InterPro" id="IPR042099">
    <property type="entry name" value="ANL_N_sf"/>
</dbReference>
<feature type="domain" description="AMP-dependent ligase C-terminal" evidence="11">
    <location>
        <begin position="334"/>
        <end position="430"/>
    </location>
</feature>
<dbReference type="PIRSF" id="PIRSF006444">
    <property type="entry name" value="PaaK"/>
    <property type="match status" value="1"/>
</dbReference>
<dbReference type="RefSeq" id="WP_013616944.1">
    <property type="nucleotide sequence ID" value="NC_015164.1"/>
</dbReference>
<dbReference type="Gene3D" id="3.40.50.12780">
    <property type="entry name" value="N-terminal domain of ligase-like"/>
    <property type="match status" value="1"/>
</dbReference>
<keyword evidence="3 9" id="KW-0547">Nucleotide-binding</keyword>
<dbReference type="EC" id="6.2.1.30" evidence="6 9"/>
<dbReference type="InterPro" id="IPR028154">
    <property type="entry name" value="AMP-dep_Lig_C"/>
</dbReference>
<evidence type="ECO:0000259" key="10">
    <source>
        <dbReference type="Pfam" id="PF00501"/>
    </source>
</evidence>
<dbReference type="UniPathway" id="UPA00930"/>
<dbReference type="Gene3D" id="3.30.300.30">
    <property type="match status" value="1"/>
</dbReference>
<dbReference type="Pfam" id="PF14535">
    <property type="entry name" value="AMP-binding_C_2"/>
    <property type="match status" value="1"/>
</dbReference>
<comment type="similarity">
    <text evidence="5 9">Belongs to the phenylacetyl-CoA ligase family.</text>
</comment>
<organism evidence="12 13">
    <name type="scientific">Phocaeicola salanitronis (strain DSM 18170 / JCM 13657 / CCUG 60908 / BL78)</name>
    <name type="common">Bacteroides salanitronis</name>
    <dbReference type="NCBI Taxonomy" id="667015"/>
    <lineage>
        <taxon>Bacteria</taxon>
        <taxon>Pseudomonadati</taxon>
        <taxon>Bacteroidota</taxon>
        <taxon>Bacteroidia</taxon>
        <taxon>Bacteroidales</taxon>
        <taxon>Bacteroidaceae</taxon>
        <taxon>Phocaeicola</taxon>
    </lineage>
</organism>
<evidence type="ECO:0000256" key="2">
    <source>
        <dbReference type="ARBA" id="ARBA00022598"/>
    </source>
</evidence>
<dbReference type="GO" id="GO:0000166">
    <property type="term" value="F:nucleotide binding"/>
    <property type="evidence" value="ECO:0007669"/>
    <property type="project" value="UniProtKB-KW"/>
</dbReference>
<evidence type="ECO:0000259" key="11">
    <source>
        <dbReference type="Pfam" id="PF14535"/>
    </source>
</evidence>
<dbReference type="InterPro" id="IPR011880">
    <property type="entry name" value="PA_CoA_ligase"/>
</dbReference>
<dbReference type="GO" id="GO:0047475">
    <property type="term" value="F:phenylacetate-CoA ligase activity"/>
    <property type="evidence" value="ECO:0007669"/>
    <property type="project" value="UniProtKB-EC"/>
</dbReference>
<dbReference type="PANTHER" id="PTHR43439">
    <property type="entry name" value="PHENYLACETATE-COENZYME A LIGASE"/>
    <property type="match status" value="1"/>
</dbReference>
<dbReference type="GO" id="GO:0010124">
    <property type="term" value="P:phenylacetate catabolic process"/>
    <property type="evidence" value="ECO:0007669"/>
    <property type="project" value="UniProtKB-UniRule"/>
</dbReference>
<comment type="pathway">
    <text evidence="4 9">Aromatic compound metabolism; phenylacetate degradation.</text>
</comment>
<dbReference type="EMBL" id="CP002530">
    <property type="protein sequence ID" value="ADY35493.1"/>
    <property type="molecule type" value="Genomic_DNA"/>
</dbReference>
<feature type="domain" description="AMP-dependent synthetase/ligase" evidence="10">
    <location>
        <begin position="82"/>
        <end position="284"/>
    </location>
</feature>
<evidence type="ECO:0000256" key="7">
    <source>
        <dbReference type="ARBA" id="ARBA00068695"/>
    </source>
</evidence>
<dbReference type="Proteomes" id="UP000007486">
    <property type="component" value="Chromosome"/>
</dbReference>
<dbReference type="AlphaFoldDB" id="F0R384"/>
<dbReference type="FunFam" id="3.40.50.12780:FF:000016">
    <property type="entry name" value="Phenylacetate-coenzyme A ligase"/>
    <property type="match status" value="1"/>
</dbReference>
<evidence type="ECO:0000256" key="4">
    <source>
        <dbReference type="ARBA" id="ARBA00060591"/>
    </source>
</evidence>
<evidence type="ECO:0000313" key="12">
    <source>
        <dbReference type="EMBL" id="ADY35493.1"/>
    </source>
</evidence>
<protein>
    <recommendedName>
        <fullName evidence="7 9">Phenylacetate-coenzyme A ligase</fullName>
        <ecNumber evidence="6 9">6.2.1.30</ecNumber>
    </recommendedName>
    <alternativeName>
        <fullName evidence="8 9">Phenylacetyl-CoA ligase</fullName>
    </alternativeName>
</protein>
<dbReference type="eggNOG" id="COG1541">
    <property type="taxonomic scope" value="Bacteria"/>
</dbReference>
<dbReference type="STRING" id="667015.Bacsa_0901"/>
<evidence type="ECO:0000256" key="5">
    <source>
        <dbReference type="ARBA" id="ARBA00061566"/>
    </source>
</evidence>
<evidence type="ECO:0000256" key="9">
    <source>
        <dbReference type="PIRNR" id="PIRNR006444"/>
    </source>
</evidence>
<dbReference type="OrthoDB" id="580775at2"/>
<dbReference type="KEGG" id="bsa:Bacsa_0901"/>
<comment type="function">
    <text evidence="9">Catalyzes the activation of phenylacetic acid (PA) to phenylacetyl-CoA (PA-CoA).</text>
</comment>
<dbReference type="PANTHER" id="PTHR43439:SF1">
    <property type="entry name" value="PHENYLACETATE-COENZYME A LIGASE"/>
    <property type="match status" value="1"/>
</dbReference>
<dbReference type="SUPFAM" id="SSF56801">
    <property type="entry name" value="Acetyl-CoA synthetase-like"/>
    <property type="match status" value="1"/>
</dbReference>
<dbReference type="InterPro" id="IPR000873">
    <property type="entry name" value="AMP-dep_synth/lig_dom"/>
</dbReference>
<evidence type="ECO:0000256" key="8">
    <source>
        <dbReference type="ARBA" id="ARBA00075111"/>
    </source>
</evidence>
<evidence type="ECO:0000256" key="3">
    <source>
        <dbReference type="ARBA" id="ARBA00022741"/>
    </source>
</evidence>
<comment type="catalytic activity">
    <reaction evidence="9">
        <text>2-phenylacetate + ATP + CoA = phenylacetyl-CoA + AMP + diphosphate</text>
        <dbReference type="Rhea" id="RHEA:20956"/>
        <dbReference type="ChEBI" id="CHEBI:18401"/>
        <dbReference type="ChEBI" id="CHEBI:30616"/>
        <dbReference type="ChEBI" id="CHEBI:33019"/>
        <dbReference type="ChEBI" id="CHEBI:57287"/>
        <dbReference type="ChEBI" id="CHEBI:57390"/>
        <dbReference type="ChEBI" id="CHEBI:456215"/>
        <dbReference type="EC" id="6.2.1.30"/>
    </reaction>
</comment>
<sequence>MIWNPNKECMPREQLRELQGKRLQKLVAYVYHNVPFYRHKMQEMDLMPEDIRSIDDIVKLPFTTKQDLRDNYPYGLMAAPKSEVVRVHASSGTTGNPTIVGYTRKDLAVWSEVMSRCLSAYGVTREDTFSVSYGYGLFTGGLGAHYGVENLGATVIPASTGNTEKHVRLIRDLHITGIACTPSYALYLAETVDKMGIDKNELSLRIGAFGAEPWTEHMRQEIQERLGLKAYNLYGLSEIMGPGVSCECEEQNGSHIQEDHFYPEIINPETLAPLPYGQQGELVFTTLTKEGMPLLRYRTKDLTSLMPGICPCGRTSVRMTPIMGRSDDMLIIRGINVFPSQVESVILSMKEFEPRYMLVVDRVNNLDTLQVQVEVRRDYFSDDIASMLNLKKLLSDKLKSVLSISADVKLMEPNSIQRSQGKSQRVIDKRTFLTDNE</sequence>
<comment type="subunit">
    <text evidence="1">Monomer.</text>
</comment>
<dbReference type="InterPro" id="IPR051414">
    <property type="entry name" value="Adenylate-forming_Reductase"/>
</dbReference>
<keyword evidence="13" id="KW-1185">Reference proteome</keyword>
<evidence type="ECO:0000313" key="13">
    <source>
        <dbReference type="Proteomes" id="UP000007486"/>
    </source>
</evidence>
<proteinExistence type="inferred from homology"/>
<gene>
    <name evidence="12" type="ordered locus">Bacsa_0901</name>
</gene>
<name>F0R384_PHOSB</name>
<dbReference type="Pfam" id="PF00501">
    <property type="entry name" value="AMP-binding"/>
    <property type="match status" value="1"/>
</dbReference>
<reference evidence="12 13" key="1">
    <citation type="journal article" date="2011" name="Stand. Genomic Sci.">
        <title>Complete genome sequence of Bacteroides salanitronis type strain (BL78).</title>
        <authorList>
            <person name="Gronow S."/>
            <person name="Held B."/>
            <person name="Lucas S."/>
            <person name="Lapidus A."/>
            <person name="Del Rio T.G."/>
            <person name="Nolan M."/>
            <person name="Tice H."/>
            <person name="Deshpande S."/>
            <person name="Cheng J.F."/>
            <person name="Pitluck S."/>
            <person name="Liolios K."/>
            <person name="Pagani I."/>
            <person name="Ivanova N."/>
            <person name="Mavromatis K."/>
            <person name="Pati A."/>
            <person name="Tapia R."/>
            <person name="Han C."/>
            <person name="Goodwin L."/>
            <person name="Chen A."/>
            <person name="Palaniappan K."/>
            <person name="Land M."/>
            <person name="Hauser L."/>
            <person name="Chang Y.J."/>
            <person name="Jeffries C.D."/>
            <person name="Brambilla E.M."/>
            <person name="Rohde M."/>
            <person name="Goker M."/>
            <person name="Detter J.C."/>
            <person name="Woyke T."/>
            <person name="Bristow J."/>
            <person name="Markowitz V."/>
            <person name="Hugenholtz P."/>
            <person name="Kyrpides N.C."/>
            <person name="Klenk H.P."/>
            <person name="Eisen J.A."/>
        </authorList>
    </citation>
    <scope>NUCLEOTIDE SEQUENCE [LARGE SCALE GENOMIC DNA]</scope>
    <source>
        <strain evidence="12 13">DSM 18170</strain>
    </source>
</reference>
<keyword evidence="2 9" id="KW-0436">Ligase</keyword>
<dbReference type="CDD" id="cd05913">
    <property type="entry name" value="PaaK"/>
    <property type="match status" value="1"/>
</dbReference>
<dbReference type="InterPro" id="IPR045851">
    <property type="entry name" value="AMP-bd_C_sf"/>
</dbReference>
<evidence type="ECO:0000256" key="1">
    <source>
        <dbReference type="ARBA" id="ARBA00011245"/>
    </source>
</evidence>
<dbReference type="HOGENOM" id="CLU_035301_1_1_10"/>